<proteinExistence type="predicted"/>
<feature type="domain" description="DOMON" evidence="4">
    <location>
        <begin position="466"/>
        <end position="622"/>
    </location>
</feature>
<comment type="caution">
    <text evidence="5">The sequence shown here is derived from an EMBL/GenBank/DDBJ whole genome shotgun (WGS) entry which is preliminary data.</text>
</comment>
<dbReference type="Proteomes" id="UP000664859">
    <property type="component" value="Unassembled WGS sequence"/>
</dbReference>
<organism evidence="5 6">
    <name type="scientific">Tribonema minus</name>
    <dbReference type="NCBI Taxonomy" id="303371"/>
    <lineage>
        <taxon>Eukaryota</taxon>
        <taxon>Sar</taxon>
        <taxon>Stramenopiles</taxon>
        <taxon>Ochrophyta</taxon>
        <taxon>PX clade</taxon>
        <taxon>Xanthophyceae</taxon>
        <taxon>Tribonematales</taxon>
        <taxon>Tribonemataceae</taxon>
        <taxon>Tribonema</taxon>
    </lineage>
</organism>
<evidence type="ECO:0000256" key="2">
    <source>
        <dbReference type="ARBA" id="ARBA00022525"/>
    </source>
</evidence>
<keyword evidence="3" id="KW-0325">Glycoprotein</keyword>
<dbReference type="Gene3D" id="2.60.40.1210">
    <property type="entry name" value="Cellobiose dehydrogenase, cytochrome domain"/>
    <property type="match status" value="1"/>
</dbReference>
<evidence type="ECO:0000256" key="1">
    <source>
        <dbReference type="ARBA" id="ARBA00004613"/>
    </source>
</evidence>
<dbReference type="OrthoDB" id="823504at2759"/>
<dbReference type="PROSITE" id="PS50292">
    <property type="entry name" value="PEROXIDASE_3"/>
    <property type="match status" value="1"/>
</dbReference>
<gene>
    <name evidence="5" type="ORF">JKP88DRAFT_246309</name>
</gene>
<protein>
    <recommendedName>
        <fullName evidence="4">DOMON domain-containing protein</fullName>
    </recommendedName>
</protein>
<dbReference type="InterPro" id="IPR045266">
    <property type="entry name" value="DOH_DOMON"/>
</dbReference>
<dbReference type="GO" id="GO:0005576">
    <property type="term" value="C:extracellular region"/>
    <property type="evidence" value="ECO:0007669"/>
    <property type="project" value="UniProtKB-SubCell"/>
</dbReference>
<dbReference type="InterPro" id="IPR037120">
    <property type="entry name" value="Haem_peroxidase_sf_animal"/>
</dbReference>
<dbReference type="EMBL" id="JAFCMP010000335">
    <property type="protein sequence ID" value="KAG5181107.1"/>
    <property type="molecule type" value="Genomic_DNA"/>
</dbReference>
<dbReference type="PANTHER" id="PTHR11475">
    <property type="entry name" value="OXIDASE/PEROXIDASE"/>
    <property type="match status" value="1"/>
</dbReference>
<keyword evidence="6" id="KW-1185">Reference proteome</keyword>
<evidence type="ECO:0000313" key="5">
    <source>
        <dbReference type="EMBL" id="KAG5181107.1"/>
    </source>
</evidence>
<dbReference type="InterPro" id="IPR005018">
    <property type="entry name" value="DOMON_domain"/>
</dbReference>
<accession>A0A836CCZ6</accession>
<dbReference type="GO" id="GO:0006979">
    <property type="term" value="P:response to oxidative stress"/>
    <property type="evidence" value="ECO:0007669"/>
    <property type="project" value="InterPro"/>
</dbReference>
<reference evidence="5" key="1">
    <citation type="submission" date="2021-02" db="EMBL/GenBank/DDBJ databases">
        <title>First Annotated Genome of the Yellow-green Alga Tribonema minus.</title>
        <authorList>
            <person name="Mahan K.M."/>
        </authorList>
    </citation>
    <scope>NUCLEOTIDE SEQUENCE</scope>
    <source>
        <strain evidence="5">UTEX B ZZ1240</strain>
    </source>
</reference>
<dbReference type="AlphaFoldDB" id="A0A836CCZ6"/>
<dbReference type="SUPFAM" id="SSF48113">
    <property type="entry name" value="Heme-dependent peroxidases"/>
    <property type="match status" value="1"/>
</dbReference>
<evidence type="ECO:0000313" key="6">
    <source>
        <dbReference type="Proteomes" id="UP000664859"/>
    </source>
</evidence>
<dbReference type="Gene3D" id="1.10.640.10">
    <property type="entry name" value="Haem peroxidase domain superfamily, animal type"/>
    <property type="match status" value="1"/>
</dbReference>
<dbReference type="GO" id="GO:0020037">
    <property type="term" value="F:heme binding"/>
    <property type="evidence" value="ECO:0007669"/>
    <property type="project" value="InterPro"/>
</dbReference>
<name>A0A836CCZ6_9STRA</name>
<sequence length="637" mass="68754">MWMSDNDDLPMEDDVDARGTKQFRIADQRSAQLPGTMALHTLLLRQHNIFAASFDTTKLQSMEDTAHNNTAKPGCSVCDPKHDPGAQPSSRSCPVLSCTELRKKDISGALNDDRPQPDAYCAMSFEWTDEEIFQAARSLTTAMFQHITFDYFVPLTLGLPSQITTSVTNYYEEDLDPTMDALAASALMFAYTALGPVDRVLDATWTAGSAWDMSPVGTVCEHEDMVSMLSNGGVDGLLRGMLLADAGEDSSVLLSYNNAKQLPLLAMSTSMALVDLRLPAGAAGAATPGSCLHKPLNATLQAGRDFKLWSYNDARTAWGLDPANSFEEIVAGTASVSSASSVAAAPDATAVAATATTLKNMYHDVNNVDFLVGGLAEKPQGTSQVGPLFKKILLSQLQRIKKADYFYHNHARSSSACTAALRPLTTSGVNNTAYPVDSFHSEGHKIIDGFLAANGQDAGAIEFVQGAYKVAWTVDSSKGTITFTATLTGASDTFYFAIGLGDKMVDADVMFVTYQAKCDSAEKAFSVTDRFSYNNMEPVEDKTNDLVVGDVKYDSPTQALCEPTSFTSTLEQCAMVAAETCRLAFDGVQIATVEFTRNLKTGDTQDKDIDVDADTPVIWSYNMNGVTQHSYQNRVEC</sequence>
<evidence type="ECO:0000259" key="4">
    <source>
        <dbReference type="PROSITE" id="PS50836"/>
    </source>
</evidence>
<dbReference type="SMART" id="SM00664">
    <property type="entry name" value="DoH"/>
    <property type="match status" value="1"/>
</dbReference>
<comment type="subcellular location">
    <subcellularLocation>
        <location evidence="1">Secreted</location>
    </subcellularLocation>
</comment>
<dbReference type="Pfam" id="PF03098">
    <property type="entry name" value="An_peroxidase"/>
    <property type="match status" value="2"/>
</dbReference>
<evidence type="ECO:0000256" key="3">
    <source>
        <dbReference type="ARBA" id="ARBA00023180"/>
    </source>
</evidence>
<dbReference type="PANTHER" id="PTHR11475:SF4">
    <property type="entry name" value="CHORION PEROXIDASE"/>
    <property type="match status" value="1"/>
</dbReference>
<keyword evidence="2" id="KW-0964">Secreted</keyword>
<dbReference type="GO" id="GO:0004601">
    <property type="term" value="F:peroxidase activity"/>
    <property type="evidence" value="ECO:0007669"/>
    <property type="project" value="InterPro"/>
</dbReference>
<dbReference type="InterPro" id="IPR010255">
    <property type="entry name" value="Haem_peroxidase_sf"/>
</dbReference>
<dbReference type="PROSITE" id="PS50836">
    <property type="entry name" value="DOMON"/>
    <property type="match status" value="1"/>
</dbReference>
<dbReference type="CDD" id="cd09631">
    <property type="entry name" value="DOMON_DOH"/>
    <property type="match status" value="1"/>
</dbReference>
<dbReference type="InterPro" id="IPR019791">
    <property type="entry name" value="Haem_peroxidase_animal"/>
</dbReference>